<organism evidence="1 2">
    <name type="scientific">Populus tomentosa</name>
    <name type="common">Chinese white poplar</name>
    <dbReference type="NCBI Taxonomy" id="118781"/>
    <lineage>
        <taxon>Eukaryota</taxon>
        <taxon>Viridiplantae</taxon>
        <taxon>Streptophyta</taxon>
        <taxon>Embryophyta</taxon>
        <taxon>Tracheophyta</taxon>
        <taxon>Spermatophyta</taxon>
        <taxon>Magnoliopsida</taxon>
        <taxon>eudicotyledons</taxon>
        <taxon>Gunneridae</taxon>
        <taxon>Pentapetalae</taxon>
        <taxon>rosids</taxon>
        <taxon>fabids</taxon>
        <taxon>Malpighiales</taxon>
        <taxon>Salicaceae</taxon>
        <taxon>Saliceae</taxon>
        <taxon>Populus</taxon>
    </lineage>
</organism>
<dbReference type="AlphaFoldDB" id="A0A8X8D4L4"/>
<accession>A0A8X8D4L4</accession>
<sequence length="89" mass="10151">MTEDEEEIVRKSIMGRGKDEKMIFVGLWRIQTNHSDRASTTGYVDNVSLSVVSVRSRNASFFHVEGILTILNMAEYEIACSAELDYEFI</sequence>
<comment type="caution">
    <text evidence="1">The sequence shown here is derived from an EMBL/GenBank/DDBJ whole genome shotgun (WGS) entry which is preliminary data.</text>
</comment>
<gene>
    <name evidence="1" type="ORF">POTOM_017280</name>
</gene>
<evidence type="ECO:0000313" key="2">
    <source>
        <dbReference type="Proteomes" id="UP000886885"/>
    </source>
</evidence>
<reference evidence="1" key="1">
    <citation type="journal article" date="2020" name="bioRxiv">
        <title>Hybrid origin of Populus tomentosa Carr. identified through genome sequencing and phylogenomic analysis.</title>
        <authorList>
            <person name="An X."/>
            <person name="Gao K."/>
            <person name="Chen Z."/>
            <person name="Li J."/>
            <person name="Yang X."/>
            <person name="Yang X."/>
            <person name="Zhou J."/>
            <person name="Guo T."/>
            <person name="Zhao T."/>
            <person name="Huang S."/>
            <person name="Miao D."/>
            <person name="Khan W.U."/>
            <person name="Rao P."/>
            <person name="Ye M."/>
            <person name="Lei B."/>
            <person name="Liao W."/>
            <person name="Wang J."/>
            <person name="Ji L."/>
            <person name="Li Y."/>
            <person name="Guo B."/>
            <person name="Mustafa N.S."/>
            <person name="Li S."/>
            <person name="Yun Q."/>
            <person name="Keller S.R."/>
            <person name="Mao J."/>
            <person name="Zhang R."/>
            <person name="Strauss S.H."/>
        </authorList>
    </citation>
    <scope>NUCLEOTIDE SEQUENCE</scope>
    <source>
        <strain evidence="1">GM15</strain>
        <tissue evidence="1">Leaf</tissue>
    </source>
</reference>
<name>A0A8X8D4L4_POPTO</name>
<dbReference type="Proteomes" id="UP000886885">
    <property type="component" value="Chromosome 4D"/>
</dbReference>
<keyword evidence="2" id="KW-1185">Reference proteome</keyword>
<dbReference type="EMBL" id="JAAWWB010000008">
    <property type="protein sequence ID" value="KAG6777457.1"/>
    <property type="molecule type" value="Genomic_DNA"/>
</dbReference>
<proteinExistence type="predicted"/>
<protein>
    <submittedName>
        <fullName evidence="1">Uncharacterized protein</fullName>
    </submittedName>
</protein>
<evidence type="ECO:0000313" key="1">
    <source>
        <dbReference type="EMBL" id="KAG6777457.1"/>
    </source>
</evidence>